<gene>
    <name evidence="14" type="ORF">ALEPTO_LOCUS73</name>
</gene>
<dbReference type="SMART" id="SM00182">
    <property type="entry name" value="CULLIN"/>
    <property type="match status" value="1"/>
</dbReference>
<evidence type="ECO:0000259" key="13">
    <source>
        <dbReference type="PROSITE" id="PS50069"/>
    </source>
</evidence>
<dbReference type="InterPro" id="IPR016158">
    <property type="entry name" value="Cullin_homology"/>
</dbReference>
<dbReference type="GO" id="GO:0005634">
    <property type="term" value="C:nucleus"/>
    <property type="evidence" value="ECO:0007669"/>
    <property type="project" value="UniProtKB-ARBA"/>
</dbReference>
<dbReference type="InterPro" id="IPR001373">
    <property type="entry name" value="Cullin_N"/>
</dbReference>
<evidence type="ECO:0000256" key="8">
    <source>
        <dbReference type="ARBA" id="ARBA00023204"/>
    </source>
</evidence>
<dbReference type="GO" id="GO:0031464">
    <property type="term" value="C:Cul4A-RING E3 ubiquitin ligase complex"/>
    <property type="evidence" value="ECO:0007669"/>
    <property type="project" value="UniProtKB-ARBA"/>
</dbReference>
<feature type="compositionally biased region" description="Low complexity" evidence="12">
    <location>
        <begin position="12"/>
        <end position="25"/>
    </location>
</feature>
<keyword evidence="3" id="KW-1017">Isopeptide bond</keyword>
<evidence type="ECO:0000256" key="7">
    <source>
        <dbReference type="ARBA" id="ARBA00022843"/>
    </source>
</evidence>
<accession>A0A9N8V009</accession>
<dbReference type="InterPro" id="IPR059120">
    <property type="entry name" value="Cullin-like_AB"/>
</dbReference>
<keyword evidence="15" id="KW-1185">Reference proteome</keyword>
<dbReference type="SMART" id="SM00884">
    <property type="entry name" value="Cullin_Nedd8"/>
    <property type="match status" value="1"/>
</dbReference>
<comment type="similarity">
    <text evidence="2 10 11">Belongs to the cullin family.</text>
</comment>
<dbReference type="Pfam" id="PF00888">
    <property type="entry name" value="Cullin"/>
    <property type="match status" value="1"/>
</dbReference>
<dbReference type="SUPFAM" id="SSF46785">
    <property type="entry name" value="Winged helix' DNA-binding domain"/>
    <property type="match status" value="1"/>
</dbReference>
<dbReference type="InterPro" id="IPR036390">
    <property type="entry name" value="WH_DNA-bd_sf"/>
</dbReference>
<evidence type="ECO:0000256" key="11">
    <source>
        <dbReference type="RuleBase" id="RU003829"/>
    </source>
</evidence>
<evidence type="ECO:0000256" key="12">
    <source>
        <dbReference type="SAM" id="MobiDB-lite"/>
    </source>
</evidence>
<keyword evidence="8" id="KW-0234">DNA repair</keyword>
<evidence type="ECO:0000256" key="3">
    <source>
        <dbReference type="ARBA" id="ARBA00022499"/>
    </source>
</evidence>
<dbReference type="OrthoDB" id="27073at2759"/>
<evidence type="ECO:0000256" key="6">
    <source>
        <dbReference type="ARBA" id="ARBA00022786"/>
    </source>
</evidence>
<dbReference type="InterPro" id="IPR016159">
    <property type="entry name" value="Cullin_repeat-like_dom_sf"/>
</dbReference>
<comment type="pathway">
    <text evidence="1">Protein modification; protein ubiquitination.</text>
</comment>
<dbReference type="Gene3D" id="1.10.10.10">
    <property type="entry name" value="Winged helix-like DNA-binding domain superfamily/Winged helix DNA-binding domain"/>
    <property type="match status" value="1"/>
</dbReference>
<dbReference type="Proteomes" id="UP000789508">
    <property type="component" value="Unassembled WGS sequence"/>
</dbReference>
<protein>
    <recommendedName>
        <fullName evidence="9">Cullin-4</fullName>
    </recommendedName>
</protein>
<evidence type="ECO:0000313" key="14">
    <source>
        <dbReference type="EMBL" id="CAG8438138.1"/>
    </source>
</evidence>
<dbReference type="GO" id="GO:0006281">
    <property type="term" value="P:DNA repair"/>
    <property type="evidence" value="ECO:0007669"/>
    <property type="project" value="UniProtKB-KW"/>
</dbReference>
<dbReference type="InterPro" id="IPR016157">
    <property type="entry name" value="Cullin_CS"/>
</dbReference>
<dbReference type="InterPro" id="IPR019559">
    <property type="entry name" value="Cullin_neddylation_domain"/>
</dbReference>
<dbReference type="PROSITE" id="PS50069">
    <property type="entry name" value="CULLIN_2"/>
    <property type="match status" value="1"/>
</dbReference>
<dbReference type="GO" id="GO:0031625">
    <property type="term" value="F:ubiquitin protein ligase binding"/>
    <property type="evidence" value="ECO:0007669"/>
    <property type="project" value="InterPro"/>
</dbReference>
<feature type="domain" description="Cullin family profile" evidence="13">
    <location>
        <begin position="449"/>
        <end position="663"/>
    </location>
</feature>
<evidence type="ECO:0000256" key="2">
    <source>
        <dbReference type="ARBA" id="ARBA00006019"/>
    </source>
</evidence>
<evidence type="ECO:0000256" key="4">
    <source>
        <dbReference type="ARBA" id="ARBA00022553"/>
    </source>
</evidence>
<dbReference type="InterPro" id="IPR036317">
    <property type="entry name" value="Cullin_homology_sf"/>
</dbReference>
<dbReference type="SUPFAM" id="SSF75632">
    <property type="entry name" value="Cullin homology domain"/>
    <property type="match status" value="1"/>
</dbReference>
<dbReference type="SUPFAM" id="SSF74788">
    <property type="entry name" value="Cullin repeat-like"/>
    <property type="match status" value="1"/>
</dbReference>
<dbReference type="Gene3D" id="3.30.230.130">
    <property type="entry name" value="Cullin, Chain C, Domain 2"/>
    <property type="match status" value="1"/>
</dbReference>
<comment type="caution">
    <text evidence="14">The sequence shown here is derived from an EMBL/GenBank/DDBJ whole genome shotgun (WGS) entry which is preliminary data.</text>
</comment>
<dbReference type="Pfam" id="PF10557">
    <property type="entry name" value="Cullin_Nedd8"/>
    <property type="match status" value="1"/>
</dbReference>
<dbReference type="EMBL" id="CAJVPS010000003">
    <property type="protein sequence ID" value="CAG8438138.1"/>
    <property type="molecule type" value="Genomic_DNA"/>
</dbReference>
<proteinExistence type="inferred from homology"/>
<dbReference type="InterPro" id="IPR036388">
    <property type="entry name" value="WH-like_DNA-bd_sf"/>
</dbReference>
<evidence type="ECO:0000256" key="1">
    <source>
        <dbReference type="ARBA" id="ARBA00004906"/>
    </source>
</evidence>
<reference evidence="14" key="1">
    <citation type="submission" date="2021-06" db="EMBL/GenBank/DDBJ databases">
        <authorList>
            <person name="Kallberg Y."/>
            <person name="Tangrot J."/>
            <person name="Rosling A."/>
        </authorList>
    </citation>
    <scope>NUCLEOTIDE SEQUENCE</scope>
    <source>
        <strain evidence="14">FL130A</strain>
    </source>
</reference>
<name>A0A9N8V009_9GLOM</name>
<keyword evidence="5" id="KW-0227">DNA damage</keyword>
<dbReference type="GO" id="GO:0006511">
    <property type="term" value="P:ubiquitin-dependent protein catabolic process"/>
    <property type="evidence" value="ECO:0007669"/>
    <property type="project" value="InterPro"/>
</dbReference>
<dbReference type="AlphaFoldDB" id="A0A9N8V009"/>
<dbReference type="Gene3D" id="1.20.1310.10">
    <property type="entry name" value="Cullin Repeats"/>
    <property type="match status" value="4"/>
</dbReference>
<evidence type="ECO:0000256" key="5">
    <source>
        <dbReference type="ARBA" id="ARBA00022763"/>
    </source>
</evidence>
<dbReference type="PROSITE" id="PS01256">
    <property type="entry name" value="CULLIN_1"/>
    <property type="match status" value="1"/>
</dbReference>
<dbReference type="Pfam" id="PF26557">
    <property type="entry name" value="Cullin_AB"/>
    <property type="match status" value="1"/>
</dbReference>
<dbReference type="FunFam" id="1.10.10.10:FF:000050">
    <property type="entry name" value="Cullin 4B"/>
    <property type="match status" value="1"/>
</dbReference>
<dbReference type="PANTHER" id="PTHR11932">
    <property type="entry name" value="CULLIN"/>
    <property type="match status" value="1"/>
</dbReference>
<keyword evidence="4" id="KW-0597">Phosphoprotein</keyword>
<dbReference type="FunFam" id="1.20.1310.10:FF:000004">
    <property type="entry name" value="Cullin 4B"/>
    <property type="match status" value="1"/>
</dbReference>
<dbReference type="GO" id="GO:0042254">
    <property type="term" value="P:ribosome biogenesis"/>
    <property type="evidence" value="ECO:0007669"/>
    <property type="project" value="UniProtKB-ARBA"/>
</dbReference>
<keyword evidence="7" id="KW-0832">Ubl conjugation</keyword>
<keyword evidence="6" id="KW-0833">Ubl conjugation pathway</keyword>
<feature type="compositionally biased region" description="Basic residues" evidence="12">
    <location>
        <begin position="1"/>
        <end position="10"/>
    </location>
</feature>
<dbReference type="InterPro" id="IPR045093">
    <property type="entry name" value="Cullin"/>
</dbReference>
<dbReference type="FunFam" id="1.20.1310.10:FF:000003">
    <property type="entry name" value="Cullin 4A"/>
    <property type="match status" value="1"/>
</dbReference>
<evidence type="ECO:0000313" key="15">
    <source>
        <dbReference type="Proteomes" id="UP000789508"/>
    </source>
</evidence>
<evidence type="ECO:0000256" key="10">
    <source>
        <dbReference type="PROSITE-ProRule" id="PRU00330"/>
    </source>
</evidence>
<evidence type="ECO:0000256" key="9">
    <source>
        <dbReference type="ARBA" id="ARBA00069613"/>
    </source>
</evidence>
<organism evidence="14 15">
    <name type="scientific">Ambispora leptoticha</name>
    <dbReference type="NCBI Taxonomy" id="144679"/>
    <lineage>
        <taxon>Eukaryota</taxon>
        <taxon>Fungi</taxon>
        <taxon>Fungi incertae sedis</taxon>
        <taxon>Mucoromycota</taxon>
        <taxon>Glomeromycotina</taxon>
        <taxon>Glomeromycetes</taxon>
        <taxon>Archaeosporales</taxon>
        <taxon>Ambisporaceae</taxon>
        <taxon>Ambispora</taxon>
    </lineage>
</organism>
<sequence length="792" mass="91830">MAQRTHKRTRLNSSSNTNINVSNNSTDLSPVVLNSSSIPAPISQTENTLGLATNASKEHLIFSSNKPLIGLQNNVSERAEKLGLKPPPKKLVIRPLKEKPKLPDNYEELTWAKLQKAIRAIHNSQPASDSLEELYKACENLCLHKMANSLYERLKNEIEVHIVNEHANNPAESDIFLLSINQLWKDHQQQMGLIRSIFLYLDRTYVLRNSGIASLWDMGIDLFRKHIMSPTGPLRQKTREGLITLITKERDGESVDRSLLHSLIRMHIDLSIYNTAFESYFLQATRDYYDKEAQRLLEVMEIPEYLHHVQNRLEKESERNRAYLDRKTKMNLIKAVESMLLENHLDLILEKGFPEMMNREQQKDLALLYDLFQQVSALDLLRTSFGVYIKKTGTAIVTDTERDPHMVEDLLDLKGKLDDIVYNSFRKNPNFLNTLKESFETFINQRQNKPAELIAKYLDAKLKANKGMNEDEMDQIMDDALLLFRYIQGKDIFEAFYKRDLAKRLLLNKSASKDAEKSMLLRLKQECGAGFTSKLEGMFKDIDLSRDIIRTFRTSKLAKEIEHTKIELDVNVLTQGFWPTYPPSPANIPPYVDLCQKKFQEFYLTKYAGRNLKWQNSLGMAILSAHFPKKKKELMVSCFQAVVLLQFNDLSPETKELERTLQSLACGKAKVINKHPIGRDINTTDEFSFNEEFEHKLTRIKINSIQLKETSEENLMTTERVFLDRQYQVDAALVRIMKMRKKLGHNQLISELIKQLKFKSHVADIKKRIESLIDREYLERDKEDPTKLIYLA</sequence>
<feature type="region of interest" description="Disordered" evidence="12">
    <location>
        <begin position="1"/>
        <end position="26"/>
    </location>
</feature>
<dbReference type="FunFam" id="1.20.1310.10:FF:000035">
    <property type="entry name" value="Ubiquitin ligase subunit CulD, putative"/>
    <property type="match status" value="1"/>
</dbReference>
<dbReference type="FunFam" id="1.20.1310.10:FF:000001">
    <property type="entry name" value="Cullin 3"/>
    <property type="match status" value="1"/>
</dbReference>